<dbReference type="OrthoDB" id="4086742at2759"/>
<dbReference type="STRING" id="52247.A0A4T0WZ44"/>
<feature type="region of interest" description="Disordered" evidence="1">
    <location>
        <begin position="1"/>
        <end position="30"/>
    </location>
</feature>
<evidence type="ECO:0000313" key="3">
    <source>
        <dbReference type="Proteomes" id="UP000307173"/>
    </source>
</evidence>
<evidence type="ECO:0000313" key="2">
    <source>
        <dbReference type="EMBL" id="TID22555.1"/>
    </source>
</evidence>
<comment type="caution">
    <text evidence="2">The sequence shown here is derived from an EMBL/GenBank/DDBJ whole genome shotgun (WGS) entry which is preliminary data.</text>
</comment>
<organism evidence="2 3">
    <name type="scientific">Pichia inconspicua</name>
    <dbReference type="NCBI Taxonomy" id="52247"/>
    <lineage>
        <taxon>Eukaryota</taxon>
        <taxon>Fungi</taxon>
        <taxon>Dikarya</taxon>
        <taxon>Ascomycota</taxon>
        <taxon>Saccharomycotina</taxon>
        <taxon>Pichiomycetes</taxon>
        <taxon>Pichiales</taxon>
        <taxon>Pichiaceae</taxon>
        <taxon>Pichia</taxon>
    </lineage>
</organism>
<dbReference type="Proteomes" id="UP000307173">
    <property type="component" value="Unassembled WGS sequence"/>
</dbReference>
<protein>
    <recommendedName>
        <fullName evidence="4">Ribosome biogenesis protein ALB1</fullName>
    </recommendedName>
</protein>
<gene>
    <name evidence="2" type="ORF">CANINC_003330</name>
</gene>
<name>A0A4T0WZ44_9ASCO</name>
<dbReference type="EMBL" id="SELW01000541">
    <property type="protein sequence ID" value="TID22555.1"/>
    <property type="molecule type" value="Genomic_DNA"/>
</dbReference>
<evidence type="ECO:0008006" key="4">
    <source>
        <dbReference type="Google" id="ProtNLM"/>
    </source>
</evidence>
<keyword evidence="3" id="KW-1185">Reference proteome</keyword>
<reference evidence="2 3" key="1">
    <citation type="journal article" date="2019" name="Front. Genet.">
        <title>Whole-Genome Sequencing of the Opportunistic Yeast Pathogen Candida inconspicua Uncovers Its Hybrid Origin.</title>
        <authorList>
            <person name="Mixao V."/>
            <person name="Hansen A.P."/>
            <person name="Saus E."/>
            <person name="Boekhout T."/>
            <person name="Lass-Florl C."/>
            <person name="Gabaldon T."/>
        </authorList>
    </citation>
    <scope>NUCLEOTIDE SEQUENCE [LARGE SCALE GENOMIC DNA]</scope>
    <source>
        <strain evidence="2 3">CBS 180</strain>
    </source>
</reference>
<evidence type="ECO:0000256" key="1">
    <source>
        <dbReference type="SAM" id="MobiDB-lite"/>
    </source>
</evidence>
<dbReference type="AlphaFoldDB" id="A0A4T0WZ44"/>
<proteinExistence type="predicted"/>
<sequence length="141" mass="15508">MPSKNSINKPKITAKHQRKSILASKKRQNRARQAVTVIKSSSGSTEIVPISSGGGVIANKILSNKKAKKLERNFKYAQMRKQEGRKKNTDIVMNEQNIADVKEKENIYRKALWDVVESSKVNGVPLALPSGEGTTLGSASF</sequence>
<feature type="compositionally biased region" description="Basic residues" evidence="1">
    <location>
        <begin position="12"/>
        <end position="30"/>
    </location>
</feature>
<accession>A0A4T0WZ44</accession>